<keyword evidence="9" id="KW-1185">Reference proteome</keyword>
<dbReference type="EMBL" id="JAEAOA010002356">
    <property type="protein sequence ID" value="KAK3608645.1"/>
    <property type="molecule type" value="Genomic_DNA"/>
</dbReference>
<evidence type="ECO:0000256" key="1">
    <source>
        <dbReference type="ARBA" id="ARBA00004370"/>
    </source>
</evidence>
<dbReference type="CDD" id="cd00637">
    <property type="entry name" value="7tm_classA_rhodopsin-like"/>
    <property type="match status" value="1"/>
</dbReference>
<evidence type="ECO:0000256" key="5">
    <source>
        <dbReference type="SAM" id="MobiDB-lite"/>
    </source>
</evidence>
<dbReference type="GO" id="GO:0016020">
    <property type="term" value="C:membrane"/>
    <property type="evidence" value="ECO:0007669"/>
    <property type="project" value="UniProtKB-SubCell"/>
</dbReference>
<dbReference type="Gene3D" id="1.20.1070.10">
    <property type="entry name" value="Rhodopsin 7-helix transmembrane proteins"/>
    <property type="match status" value="1"/>
</dbReference>
<dbReference type="PROSITE" id="PS50262">
    <property type="entry name" value="G_PROTEIN_RECEP_F1_2"/>
    <property type="match status" value="1"/>
</dbReference>
<organism evidence="8 9">
    <name type="scientific">Potamilus streckersoni</name>
    <dbReference type="NCBI Taxonomy" id="2493646"/>
    <lineage>
        <taxon>Eukaryota</taxon>
        <taxon>Metazoa</taxon>
        <taxon>Spiralia</taxon>
        <taxon>Lophotrochozoa</taxon>
        <taxon>Mollusca</taxon>
        <taxon>Bivalvia</taxon>
        <taxon>Autobranchia</taxon>
        <taxon>Heteroconchia</taxon>
        <taxon>Palaeoheterodonta</taxon>
        <taxon>Unionida</taxon>
        <taxon>Unionoidea</taxon>
        <taxon>Unionidae</taxon>
        <taxon>Ambleminae</taxon>
        <taxon>Lampsilini</taxon>
        <taxon>Potamilus</taxon>
    </lineage>
</organism>
<keyword evidence="2 6" id="KW-0812">Transmembrane</keyword>
<accession>A0AAE0TDZ1</accession>
<dbReference type="AlphaFoldDB" id="A0AAE0TDZ1"/>
<feature type="domain" description="G-protein coupled receptors family 1 profile" evidence="7">
    <location>
        <begin position="22"/>
        <end position="79"/>
    </location>
</feature>
<dbReference type="SUPFAM" id="SSF81321">
    <property type="entry name" value="Family A G protein-coupled receptor-like"/>
    <property type="match status" value="1"/>
</dbReference>
<reference evidence="8" key="2">
    <citation type="journal article" date="2021" name="Genome Biol. Evol.">
        <title>Developing a high-quality reference genome for a parasitic bivalve with doubly uniparental inheritance (Bivalvia: Unionida).</title>
        <authorList>
            <person name="Smith C.H."/>
        </authorList>
    </citation>
    <scope>NUCLEOTIDE SEQUENCE</scope>
    <source>
        <strain evidence="8">CHS0354</strain>
        <tissue evidence="8">Mantle</tissue>
    </source>
</reference>
<reference evidence="8" key="3">
    <citation type="submission" date="2023-05" db="EMBL/GenBank/DDBJ databases">
        <authorList>
            <person name="Smith C.H."/>
        </authorList>
    </citation>
    <scope>NUCLEOTIDE SEQUENCE</scope>
    <source>
        <strain evidence="8">CHS0354</strain>
        <tissue evidence="8">Mantle</tissue>
    </source>
</reference>
<dbReference type="InterPro" id="IPR017452">
    <property type="entry name" value="GPCR_Rhodpsn_7TM"/>
</dbReference>
<name>A0AAE0TDZ1_9BIVA</name>
<gene>
    <name evidence="8" type="ORF">CHS0354_042650</name>
</gene>
<feature type="transmembrane region" description="Helical" evidence="6">
    <location>
        <begin position="7"/>
        <end position="32"/>
    </location>
</feature>
<evidence type="ECO:0000256" key="3">
    <source>
        <dbReference type="ARBA" id="ARBA00022989"/>
    </source>
</evidence>
<protein>
    <recommendedName>
        <fullName evidence="7">G-protein coupled receptors family 1 profile domain-containing protein</fullName>
    </recommendedName>
</protein>
<evidence type="ECO:0000256" key="6">
    <source>
        <dbReference type="SAM" id="Phobius"/>
    </source>
</evidence>
<comment type="subcellular location">
    <subcellularLocation>
        <location evidence="1">Membrane</location>
    </subcellularLocation>
</comment>
<feature type="transmembrane region" description="Helical" evidence="6">
    <location>
        <begin position="52"/>
        <end position="73"/>
    </location>
</feature>
<evidence type="ECO:0000256" key="2">
    <source>
        <dbReference type="ARBA" id="ARBA00022692"/>
    </source>
</evidence>
<reference evidence="8" key="1">
    <citation type="journal article" date="2021" name="Genome Biol. Evol.">
        <title>A High-Quality Reference Genome for a Parasitic Bivalve with Doubly Uniparental Inheritance (Bivalvia: Unionida).</title>
        <authorList>
            <person name="Smith C.H."/>
        </authorList>
    </citation>
    <scope>NUCLEOTIDE SEQUENCE</scope>
    <source>
        <strain evidence="8">CHS0354</strain>
    </source>
</reference>
<evidence type="ECO:0000256" key="4">
    <source>
        <dbReference type="ARBA" id="ARBA00023136"/>
    </source>
</evidence>
<comment type="caution">
    <text evidence="8">The sequence shown here is derived from an EMBL/GenBank/DDBJ whole genome shotgun (WGS) entry which is preliminary data.</text>
</comment>
<sequence>MSSNSGALVASLATIGGLAIFVNTIFIIVFFGWKSLCTSPNYLLVNVAIDDILFVLLWISFTVVSAAQNAWILPEKVQCSEKSKSGGAIILEENYEAKGGTYSDRLKRQQMKFKDAGMKKKTPVLQMKETYISSGSNISSNDEKMSSDEDSLLPPGKRNQR</sequence>
<dbReference type="Proteomes" id="UP001195483">
    <property type="component" value="Unassembled WGS sequence"/>
</dbReference>
<keyword evidence="4 6" id="KW-0472">Membrane</keyword>
<feature type="region of interest" description="Disordered" evidence="5">
    <location>
        <begin position="134"/>
        <end position="161"/>
    </location>
</feature>
<keyword evidence="3 6" id="KW-1133">Transmembrane helix</keyword>
<evidence type="ECO:0000313" key="9">
    <source>
        <dbReference type="Proteomes" id="UP001195483"/>
    </source>
</evidence>
<evidence type="ECO:0000313" key="8">
    <source>
        <dbReference type="EMBL" id="KAK3608645.1"/>
    </source>
</evidence>
<evidence type="ECO:0000259" key="7">
    <source>
        <dbReference type="PROSITE" id="PS50262"/>
    </source>
</evidence>
<proteinExistence type="predicted"/>